<dbReference type="EMBL" id="DXBJ01000023">
    <property type="protein sequence ID" value="HIZ57637.1"/>
    <property type="molecule type" value="Genomic_DNA"/>
</dbReference>
<evidence type="ECO:0000259" key="2">
    <source>
        <dbReference type="PROSITE" id="PS51379"/>
    </source>
</evidence>
<name>A0A9D2FFM3_9FIRM</name>
<dbReference type="SUPFAM" id="SSF54862">
    <property type="entry name" value="4Fe-4S ferredoxins"/>
    <property type="match status" value="2"/>
</dbReference>
<feature type="region of interest" description="Disordered" evidence="1">
    <location>
        <begin position="360"/>
        <end position="408"/>
    </location>
</feature>
<dbReference type="AlphaFoldDB" id="A0A9D2FFM3"/>
<dbReference type="Pfam" id="PF00037">
    <property type="entry name" value="Fer4"/>
    <property type="match status" value="1"/>
</dbReference>
<evidence type="ECO:0000256" key="1">
    <source>
        <dbReference type="SAM" id="MobiDB-lite"/>
    </source>
</evidence>
<proteinExistence type="predicted"/>
<dbReference type="PROSITE" id="PS51379">
    <property type="entry name" value="4FE4S_FER_2"/>
    <property type="match status" value="3"/>
</dbReference>
<organism evidence="3 4">
    <name type="scientific">Candidatus Faecalibacterium gallistercoris</name>
    <dbReference type="NCBI Taxonomy" id="2838579"/>
    <lineage>
        <taxon>Bacteria</taxon>
        <taxon>Bacillati</taxon>
        <taxon>Bacillota</taxon>
        <taxon>Clostridia</taxon>
        <taxon>Eubacteriales</taxon>
        <taxon>Oscillospiraceae</taxon>
        <taxon>Faecalibacterium</taxon>
    </lineage>
</organism>
<comment type="caution">
    <text evidence="3">The sequence shown here is derived from an EMBL/GenBank/DDBJ whole genome shotgun (WGS) entry which is preliminary data.</text>
</comment>
<feature type="compositionally biased region" description="Pro residues" evidence="1">
    <location>
        <begin position="397"/>
        <end position="408"/>
    </location>
</feature>
<protein>
    <submittedName>
        <fullName evidence="3">4Fe-4S dicluster domain-containing protein</fullName>
    </submittedName>
</protein>
<reference evidence="3" key="2">
    <citation type="submission" date="2021-04" db="EMBL/GenBank/DDBJ databases">
        <authorList>
            <person name="Gilroy R."/>
        </authorList>
    </citation>
    <scope>NUCLEOTIDE SEQUENCE</scope>
    <source>
        <strain evidence="3">ChiBcec16-3735</strain>
    </source>
</reference>
<sequence>MSIFTKVAMNVLMNNSHPEIDRKQCWNLHPHREQCTDCKDICPYGEDVFSRPNLAKDWDLCTDCGLCVSVCRTRCIIPSSEQVQRDLSQAGADNETVWIGCEQSARHNDIVRACVGALCWEALAYLALNKKLVLDLTPCGECENDRCAALLRSNLTRLVEFLGQPLFDARITLAYQPDEAPYQAKELSRREMFAHMGDTSKNGTRQLLRMLPGLQEDADNTIQPFRYALNERLKQLKTATVTPFHYGVYLPAFTSKCFGCGRCEKNCKAGAIRFEDLPDGQTRIVVTPWRCSECGMCVSSCNHKAIDGMKLRQLTSLGPVSVLRFSKRVCTDCGKPIPTDSTDGLCATCRVKQRTKKRQEAAAARAKQRAAERAAQRAAKQAAEAAGAPLPAQPAAETPPAPPPGAPH</sequence>
<evidence type="ECO:0000313" key="3">
    <source>
        <dbReference type="EMBL" id="HIZ57637.1"/>
    </source>
</evidence>
<gene>
    <name evidence="3" type="ORF">H9725_03510</name>
</gene>
<feature type="domain" description="4Fe-4S ferredoxin-type" evidence="2">
    <location>
        <begin position="282"/>
        <end position="312"/>
    </location>
</feature>
<reference evidence="3" key="1">
    <citation type="journal article" date="2021" name="PeerJ">
        <title>Extensive microbial diversity within the chicken gut microbiome revealed by metagenomics and culture.</title>
        <authorList>
            <person name="Gilroy R."/>
            <person name="Ravi A."/>
            <person name="Getino M."/>
            <person name="Pursley I."/>
            <person name="Horton D.L."/>
            <person name="Alikhan N.F."/>
            <person name="Baker D."/>
            <person name="Gharbi K."/>
            <person name="Hall N."/>
            <person name="Watson M."/>
            <person name="Adriaenssens E.M."/>
            <person name="Foster-Nyarko E."/>
            <person name="Jarju S."/>
            <person name="Secka A."/>
            <person name="Antonio M."/>
            <person name="Oren A."/>
            <person name="Chaudhuri R.R."/>
            <person name="La Ragione R."/>
            <person name="Hildebrand F."/>
            <person name="Pallen M.J."/>
        </authorList>
    </citation>
    <scope>NUCLEOTIDE SEQUENCE</scope>
    <source>
        <strain evidence="3">ChiBcec16-3735</strain>
    </source>
</reference>
<feature type="domain" description="4Fe-4S ferredoxin-type" evidence="2">
    <location>
        <begin position="52"/>
        <end position="81"/>
    </location>
</feature>
<evidence type="ECO:0000313" key="4">
    <source>
        <dbReference type="Proteomes" id="UP000824065"/>
    </source>
</evidence>
<dbReference type="InterPro" id="IPR017896">
    <property type="entry name" value="4Fe4S_Fe-S-bd"/>
</dbReference>
<dbReference type="Gene3D" id="3.30.70.20">
    <property type="match status" value="2"/>
</dbReference>
<feature type="compositionally biased region" description="Low complexity" evidence="1">
    <location>
        <begin position="376"/>
        <end position="396"/>
    </location>
</feature>
<accession>A0A9D2FFM3</accession>
<dbReference type="Proteomes" id="UP000824065">
    <property type="component" value="Unassembled WGS sequence"/>
</dbReference>
<feature type="domain" description="4Fe-4S ferredoxin-type" evidence="2">
    <location>
        <begin position="248"/>
        <end position="277"/>
    </location>
</feature>
<dbReference type="Pfam" id="PF12838">
    <property type="entry name" value="Fer4_7"/>
    <property type="match status" value="1"/>
</dbReference>